<protein>
    <submittedName>
        <fullName evidence="7">Ribonuclease H</fullName>
    </submittedName>
</protein>
<dbReference type="InterPro" id="IPR036397">
    <property type="entry name" value="RNaseH_sf"/>
</dbReference>
<keyword evidence="8" id="KW-1185">Reference proteome</keyword>
<dbReference type="InterPro" id="IPR012337">
    <property type="entry name" value="RNaseH-like_sf"/>
</dbReference>
<keyword evidence="4" id="KW-0269">Exonuclease</keyword>
<feature type="region of interest" description="Disordered" evidence="5">
    <location>
        <begin position="63"/>
        <end position="89"/>
    </location>
</feature>
<dbReference type="OrthoDB" id="270189at2759"/>
<reference evidence="7 8" key="1">
    <citation type="journal article" date="2017" name="Mol. Ecol.">
        <title>Comparative and population genomic landscape of Phellinus noxius: A hypervariable fungus causing root rot in trees.</title>
        <authorList>
            <person name="Chung C.L."/>
            <person name="Lee T.J."/>
            <person name="Akiba M."/>
            <person name="Lee H.H."/>
            <person name="Kuo T.H."/>
            <person name="Liu D."/>
            <person name="Ke H.M."/>
            <person name="Yokoi T."/>
            <person name="Roa M.B."/>
            <person name="Lu M.J."/>
            <person name="Chang Y.Y."/>
            <person name="Ann P.J."/>
            <person name="Tsai J.N."/>
            <person name="Chen C.Y."/>
            <person name="Tzean S.S."/>
            <person name="Ota Y."/>
            <person name="Hattori T."/>
            <person name="Sahashi N."/>
            <person name="Liou R.F."/>
            <person name="Kikuchi T."/>
            <person name="Tsai I.J."/>
        </authorList>
    </citation>
    <scope>NUCLEOTIDE SEQUENCE [LARGE SCALE GENOMIC DNA]</scope>
    <source>
        <strain evidence="7 8">FFPRI411160</strain>
    </source>
</reference>
<proteinExistence type="inferred from homology"/>
<dbReference type="EMBL" id="NBII01000001">
    <property type="protein sequence ID" value="PAV24287.1"/>
    <property type="molecule type" value="Genomic_DNA"/>
</dbReference>
<evidence type="ECO:0000256" key="4">
    <source>
        <dbReference type="ARBA" id="ARBA00022839"/>
    </source>
</evidence>
<dbReference type="InterPro" id="IPR013520">
    <property type="entry name" value="Ribonucl_H"/>
</dbReference>
<dbReference type="GO" id="GO:0003676">
    <property type="term" value="F:nucleic acid binding"/>
    <property type="evidence" value="ECO:0007669"/>
    <property type="project" value="InterPro"/>
</dbReference>
<dbReference type="PANTHER" id="PTHR11046:SF0">
    <property type="entry name" value="OLIGORIBONUCLEASE, MITOCHONDRIAL"/>
    <property type="match status" value="1"/>
</dbReference>
<feature type="domain" description="Exonuclease" evidence="6">
    <location>
        <begin position="77"/>
        <end position="253"/>
    </location>
</feature>
<sequence>MLQLRKVVAVHRPNRNQVLRLYGNLNKASTIQNKIFSLLSNPSVLAAAAPASIITRTASTGSSRFLHNTSSRQEQGEGTGAKQENMASGQEPDEIMEIAVLITDGNLELVDDGIQFILNVQKEKLDSMDSWCTRQHGSTGLTQACLESPDTLESVQISVLEYIKKYIPGKRVGVLAGNSVHVDRMFLAEKMPILLEHLHYRIVDVSSIKELCRRWYNGLSAPKTLPEKEAHRALADIRASVDELKWYRKTIFKPTEDSSK</sequence>
<evidence type="ECO:0000256" key="5">
    <source>
        <dbReference type="SAM" id="MobiDB-lite"/>
    </source>
</evidence>
<evidence type="ECO:0000313" key="8">
    <source>
        <dbReference type="Proteomes" id="UP000217199"/>
    </source>
</evidence>
<evidence type="ECO:0000256" key="3">
    <source>
        <dbReference type="ARBA" id="ARBA00022801"/>
    </source>
</evidence>
<gene>
    <name evidence="7" type="ORF">PNOK_0135500</name>
</gene>
<keyword evidence="3" id="KW-0378">Hydrolase</keyword>
<evidence type="ECO:0000256" key="1">
    <source>
        <dbReference type="ARBA" id="ARBA00009921"/>
    </source>
</evidence>
<organism evidence="7 8">
    <name type="scientific">Pyrrhoderma noxium</name>
    <dbReference type="NCBI Taxonomy" id="2282107"/>
    <lineage>
        <taxon>Eukaryota</taxon>
        <taxon>Fungi</taxon>
        <taxon>Dikarya</taxon>
        <taxon>Basidiomycota</taxon>
        <taxon>Agaricomycotina</taxon>
        <taxon>Agaricomycetes</taxon>
        <taxon>Hymenochaetales</taxon>
        <taxon>Hymenochaetaceae</taxon>
        <taxon>Pyrrhoderma</taxon>
    </lineage>
</organism>
<dbReference type="GO" id="GO:0000175">
    <property type="term" value="F:3'-5'-RNA exonuclease activity"/>
    <property type="evidence" value="ECO:0007669"/>
    <property type="project" value="InterPro"/>
</dbReference>
<dbReference type="Pfam" id="PF00929">
    <property type="entry name" value="RNase_T"/>
    <property type="match status" value="1"/>
</dbReference>
<keyword evidence="2" id="KW-0540">Nuclease</keyword>
<dbReference type="PANTHER" id="PTHR11046">
    <property type="entry name" value="OLIGORIBONUCLEASE, MITOCHONDRIAL"/>
    <property type="match status" value="1"/>
</dbReference>
<dbReference type="STRING" id="2282107.A0A286UXH2"/>
<dbReference type="FunCoup" id="A0A286UXH2">
    <property type="interactions" value="483"/>
</dbReference>
<dbReference type="GO" id="GO:0005739">
    <property type="term" value="C:mitochondrion"/>
    <property type="evidence" value="ECO:0007669"/>
    <property type="project" value="TreeGrafter"/>
</dbReference>
<evidence type="ECO:0000313" key="7">
    <source>
        <dbReference type="EMBL" id="PAV24287.1"/>
    </source>
</evidence>
<evidence type="ECO:0000256" key="2">
    <source>
        <dbReference type="ARBA" id="ARBA00022722"/>
    </source>
</evidence>
<accession>A0A286UXH2</accession>
<dbReference type="SMART" id="SM00479">
    <property type="entry name" value="EXOIII"/>
    <property type="match status" value="1"/>
</dbReference>
<dbReference type="NCBIfam" id="NF003765">
    <property type="entry name" value="PRK05359.1"/>
    <property type="match status" value="1"/>
</dbReference>
<dbReference type="InterPro" id="IPR022894">
    <property type="entry name" value="Oligoribonuclease"/>
</dbReference>
<comment type="caution">
    <text evidence="7">The sequence shown here is derived from an EMBL/GenBank/DDBJ whole genome shotgun (WGS) entry which is preliminary data.</text>
</comment>
<dbReference type="InParanoid" id="A0A286UXH2"/>
<dbReference type="SUPFAM" id="SSF53098">
    <property type="entry name" value="Ribonuclease H-like"/>
    <property type="match status" value="1"/>
</dbReference>
<dbReference type="AlphaFoldDB" id="A0A286UXH2"/>
<name>A0A286UXH2_9AGAM</name>
<comment type="similarity">
    <text evidence="1">Belongs to the oligoribonuclease family.</text>
</comment>
<dbReference type="Gene3D" id="3.30.420.10">
    <property type="entry name" value="Ribonuclease H-like superfamily/Ribonuclease H"/>
    <property type="match status" value="1"/>
</dbReference>
<dbReference type="Proteomes" id="UP000217199">
    <property type="component" value="Unassembled WGS sequence"/>
</dbReference>
<dbReference type="CDD" id="cd06135">
    <property type="entry name" value="Orn"/>
    <property type="match status" value="1"/>
</dbReference>
<feature type="compositionally biased region" description="Polar residues" evidence="5">
    <location>
        <begin position="63"/>
        <end position="73"/>
    </location>
</feature>
<evidence type="ECO:0000259" key="6">
    <source>
        <dbReference type="SMART" id="SM00479"/>
    </source>
</evidence>